<dbReference type="Proteomes" id="UP000030752">
    <property type="component" value="Unassembled WGS sequence"/>
</dbReference>
<name>W2RPC1_CYPE1</name>
<dbReference type="InParanoid" id="W2RPC1"/>
<dbReference type="PANTHER" id="PTHR38790:SF9">
    <property type="entry name" value="F-BOX DOMAIN-CONTAINING PROTEIN"/>
    <property type="match status" value="1"/>
</dbReference>
<protein>
    <recommendedName>
        <fullName evidence="3">F-box domain-containing protein</fullName>
    </recommendedName>
</protein>
<dbReference type="AlphaFoldDB" id="W2RPC1"/>
<keyword evidence="2" id="KW-1185">Reference proteome</keyword>
<dbReference type="GeneID" id="19974504"/>
<dbReference type="PANTHER" id="PTHR38790">
    <property type="entry name" value="2EXR DOMAIN-CONTAINING PROTEIN-RELATED"/>
    <property type="match status" value="1"/>
</dbReference>
<evidence type="ECO:0000313" key="2">
    <source>
        <dbReference type="Proteomes" id="UP000030752"/>
    </source>
</evidence>
<sequence length="228" mass="25882">MTNFFDLPTEIRLDIYKNVFGTGRVVFSTSRSDTDSLLPRAATQPVSCCRSSQLLAVCKTILEEARPILYAGTTFQVVSHVFAGKLPANFSDGALMAPYVRHLVWQVDCDMLKWMYQEDLQIRDSDLTQLSSLEVRCRAESWRDSFLGEHCDRDRFIQGREQAISYARFLQERMANKPQLVEDRRLLGRGCVILRLQNPTPVLSADVSSQIVAEQLMAADTVTQELLL</sequence>
<dbReference type="HOGENOM" id="CLU_1307440_0_0_1"/>
<reference evidence="1 2" key="1">
    <citation type="submission" date="2013-03" db="EMBL/GenBank/DDBJ databases">
        <title>The Genome Sequence of Phialophora europaea CBS 101466.</title>
        <authorList>
            <consortium name="The Broad Institute Genomics Platform"/>
            <person name="Cuomo C."/>
            <person name="de Hoog S."/>
            <person name="Gorbushina A."/>
            <person name="Walker B."/>
            <person name="Young S.K."/>
            <person name="Zeng Q."/>
            <person name="Gargeya S."/>
            <person name="Fitzgerald M."/>
            <person name="Haas B."/>
            <person name="Abouelleil A."/>
            <person name="Allen A.W."/>
            <person name="Alvarado L."/>
            <person name="Arachchi H.M."/>
            <person name="Berlin A.M."/>
            <person name="Chapman S.B."/>
            <person name="Gainer-Dewar J."/>
            <person name="Goldberg J."/>
            <person name="Griggs A."/>
            <person name="Gujja S."/>
            <person name="Hansen M."/>
            <person name="Howarth C."/>
            <person name="Imamovic A."/>
            <person name="Ireland A."/>
            <person name="Larimer J."/>
            <person name="McCowan C."/>
            <person name="Murphy C."/>
            <person name="Pearson M."/>
            <person name="Poon T.W."/>
            <person name="Priest M."/>
            <person name="Roberts A."/>
            <person name="Saif S."/>
            <person name="Shea T."/>
            <person name="Sisk P."/>
            <person name="Sykes S."/>
            <person name="Wortman J."/>
            <person name="Nusbaum C."/>
            <person name="Birren B."/>
        </authorList>
    </citation>
    <scope>NUCLEOTIDE SEQUENCE [LARGE SCALE GENOMIC DNA]</scope>
    <source>
        <strain evidence="1 2">CBS 101466</strain>
    </source>
</reference>
<dbReference type="EMBL" id="KB822723">
    <property type="protein sequence ID" value="ETN37543.1"/>
    <property type="molecule type" value="Genomic_DNA"/>
</dbReference>
<dbReference type="RefSeq" id="XP_008719712.1">
    <property type="nucleotide sequence ID" value="XM_008721490.1"/>
</dbReference>
<dbReference type="OrthoDB" id="62952at2759"/>
<organism evidence="1 2">
    <name type="scientific">Cyphellophora europaea (strain CBS 101466)</name>
    <name type="common">Phialophora europaea</name>
    <dbReference type="NCBI Taxonomy" id="1220924"/>
    <lineage>
        <taxon>Eukaryota</taxon>
        <taxon>Fungi</taxon>
        <taxon>Dikarya</taxon>
        <taxon>Ascomycota</taxon>
        <taxon>Pezizomycotina</taxon>
        <taxon>Eurotiomycetes</taxon>
        <taxon>Chaetothyriomycetidae</taxon>
        <taxon>Chaetothyriales</taxon>
        <taxon>Cyphellophoraceae</taxon>
        <taxon>Cyphellophora</taxon>
    </lineage>
</organism>
<proteinExistence type="predicted"/>
<accession>W2RPC1</accession>
<evidence type="ECO:0000313" key="1">
    <source>
        <dbReference type="EMBL" id="ETN37543.1"/>
    </source>
</evidence>
<dbReference type="eggNOG" id="ENOG502T4YX">
    <property type="taxonomic scope" value="Eukaryota"/>
</dbReference>
<dbReference type="VEuPathDB" id="FungiDB:HMPREF1541_07165"/>
<gene>
    <name evidence="1" type="ORF">HMPREF1541_07165</name>
</gene>
<evidence type="ECO:0008006" key="3">
    <source>
        <dbReference type="Google" id="ProtNLM"/>
    </source>
</evidence>